<dbReference type="SMART" id="SM00873">
    <property type="entry name" value="B3_4"/>
    <property type="match status" value="1"/>
</dbReference>
<reference evidence="2 3" key="2">
    <citation type="journal article" date="2016" name="PeerJ">
        <title>Analysis of five complete genome sequences for members of the class Peribacteria in the recently recognized Peregrinibacteria bacterial phylum.</title>
        <authorList>
            <person name="Anantharaman K."/>
            <person name="Brown C.T."/>
            <person name="Burstein D."/>
            <person name="Castelle C.J."/>
            <person name="Probst A.J."/>
            <person name="Thomas B.C."/>
            <person name="Williams K.H."/>
            <person name="Banfield J.F."/>
        </authorList>
    </citation>
    <scope>NUCLEOTIDE SEQUENCE [LARGE SCALE GENOMIC DNA]</scope>
    <source>
        <strain evidence="2">RIFOXYD1_FULL_PER-ii_59_16</strain>
    </source>
</reference>
<sequence>MHLSITPAVFNLLPALRVGVLSIKGASNRDAHPEVALLLREAEAALRSRTTDETFKDAPHIVQFFEAHRAFGNNPKRYYPSHFALAKRVLKGGSLPSINTFVDLYNILSLKHLLPVGGEDLDRCVGDIVLDRATGSEAFIALGETQNEPPAAGELVYKDAEGVLCRRMNWREADRTKLTEATTNAILIIESLDPDDPLQEILVELQALVEKYCGGQVIAHILAGGERATEL</sequence>
<dbReference type="SUPFAM" id="SSF56037">
    <property type="entry name" value="PheT/TilS domain"/>
    <property type="match status" value="1"/>
</dbReference>
<dbReference type="InterPro" id="IPR020825">
    <property type="entry name" value="Phe-tRNA_synthase-like_B3/B4"/>
</dbReference>
<dbReference type="Proteomes" id="UP000069135">
    <property type="component" value="Chromosome"/>
</dbReference>
<dbReference type="GO" id="GO:0003723">
    <property type="term" value="F:RNA binding"/>
    <property type="evidence" value="ECO:0007669"/>
    <property type="project" value="InterPro"/>
</dbReference>
<name>A0A0S1SJT1_9BACT</name>
<dbReference type="InterPro" id="IPR005146">
    <property type="entry name" value="B3/B4_tRNA-bd"/>
</dbReference>
<evidence type="ECO:0000313" key="3">
    <source>
        <dbReference type="Proteomes" id="UP000069135"/>
    </source>
</evidence>
<dbReference type="Pfam" id="PF03483">
    <property type="entry name" value="B3_4"/>
    <property type="match status" value="1"/>
</dbReference>
<dbReference type="KEGG" id="prf:PeribacterA2_0401"/>
<dbReference type="PANTHER" id="PTHR39209">
    <property type="match status" value="1"/>
</dbReference>
<evidence type="ECO:0000259" key="1">
    <source>
        <dbReference type="SMART" id="SM00873"/>
    </source>
</evidence>
<dbReference type="EMBL" id="CP013065">
    <property type="protein sequence ID" value="ALM13094.1"/>
    <property type="molecule type" value="Genomic_DNA"/>
</dbReference>
<dbReference type="AlphaFoldDB" id="A0A0S1SJT1"/>
<feature type="domain" description="B3/B4 tRNA-binding" evidence="1">
    <location>
        <begin position="57"/>
        <end position="214"/>
    </location>
</feature>
<keyword evidence="2" id="KW-0436">Ligase</keyword>
<dbReference type="GO" id="GO:0004826">
    <property type="term" value="F:phenylalanine-tRNA ligase activity"/>
    <property type="evidence" value="ECO:0007669"/>
    <property type="project" value="InterPro"/>
</dbReference>
<protein>
    <submittedName>
        <fullName evidence="2">Lysyl-tRNA synthetase, class II</fullName>
    </submittedName>
</protein>
<accession>A0A0S1SRI3</accession>
<dbReference type="Gene3D" id="3.50.40.10">
    <property type="entry name" value="Phenylalanyl-trna Synthetase, Chain B, domain 3"/>
    <property type="match status" value="1"/>
</dbReference>
<dbReference type="STRING" id="1735162.PeribacterB2_0401"/>
<reference evidence="3" key="1">
    <citation type="submission" date="2015-10" db="EMBL/GenBank/DDBJ databases">
        <title>Analysis of five complete genome sequences for members of the class Peribacteria in the recently recognized Peregrinibacteria bacterial phylum.</title>
        <authorList>
            <person name="Anantharaman K."/>
            <person name="Brown C.T."/>
            <person name="Burstein D."/>
            <person name="Castelle C.J."/>
            <person name="Probst A.J."/>
            <person name="Thomas B.C."/>
            <person name="Williams K.H."/>
            <person name="Banfield J.F."/>
        </authorList>
    </citation>
    <scope>NUCLEOTIDE SEQUENCE [LARGE SCALE GENOMIC DNA]</scope>
</reference>
<gene>
    <name evidence="2" type="ORF">PeribacterD1_0401</name>
</gene>
<accession>A0A0S1SP16</accession>
<accession>A0A0S1SNZ0</accession>
<accession>A0A0S1SIR5</accession>
<evidence type="ECO:0000313" key="2">
    <source>
        <dbReference type="EMBL" id="ALM13094.1"/>
    </source>
</evidence>
<keyword evidence="2" id="KW-0030">Aminoacyl-tRNA synthetase</keyword>
<dbReference type="PANTHER" id="PTHR39209:SF2">
    <property type="entry name" value="CYTOPLASMIC PROTEIN"/>
    <property type="match status" value="1"/>
</dbReference>
<accession>A0A0S1SJT1</accession>
<organism evidence="2 3">
    <name type="scientific">Candidatus Peribacter riflensis</name>
    <dbReference type="NCBI Taxonomy" id="1735162"/>
    <lineage>
        <taxon>Bacteria</taxon>
        <taxon>Candidatus Peregrinibacteriota</taxon>
        <taxon>Candidatus Peribacteria</taxon>
        <taxon>Candidatus Peribacterales</taxon>
        <taxon>Candidatus Peribacteraceae</taxon>
        <taxon>Candidatus Peribacter</taxon>
    </lineage>
</organism>
<proteinExistence type="predicted"/>